<feature type="domain" description="Terminase large subunit GpA endonuclease" evidence="1">
    <location>
        <begin position="8"/>
        <end position="97"/>
    </location>
</feature>
<evidence type="ECO:0000259" key="1">
    <source>
        <dbReference type="Pfam" id="PF20454"/>
    </source>
</evidence>
<reference evidence="3" key="1">
    <citation type="journal article" date="2019" name="Int. J. Syst. Evol. Microbiol.">
        <title>The Global Catalogue of Microorganisms (GCM) 10K type strain sequencing project: providing services to taxonomists for standard genome sequencing and annotation.</title>
        <authorList>
            <consortium name="The Broad Institute Genomics Platform"/>
            <consortium name="The Broad Institute Genome Sequencing Center for Infectious Disease"/>
            <person name="Wu L."/>
            <person name="Ma J."/>
        </authorList>
    </citation>
    <scope>NUCLEOTIDE SEQUENCE [LARGE SCALE GENOMIC DNA]</scope>
    <source>
        <strain evidence="3">JCM 17759</strain>
    </source>
</reference>
<dbReference type="InterPro" id="IPR046454">
    <property type="entry name" value="GpA_endonuclease"/>
</dbReference>
<dbReference type="EMBL" id="BAABGA010000024">
    <property type="protein sequence ID" value="GAA4451618.1"/>
    <property type="molecule type" value="Genomic_DNA"/>
</dbReference>
<dbReference type="Proteomes" id="UP001500840">
    <property type="component" value="Unassembled WGS sequence"/>
</dbReference>
<evidence type="ECO:0000313" key="2">
    <source>
        <dbReference type="EMBL" id="GAA4451618.1"/>
    </source>
</evidence>
<accession>A0ABP8MK68</accession>
<protein>
    <recommendedName>
        <fullName evidence="1">Terminase large subunit GpA endonuclease domain-containing protein</fullName>
    </recommendedName>
</protein>
<name>A0ABP8MK68_9BACT</name>
<sequence length="125" mass="14336">MIHGKRAIRHVIYDTNWWKSFTHARLAVAMGDRGWLSIFGTQSETHRMFAEQITAEYFVKTEGRGRTVDEWNPRPEQPDNHWLDGLVGTAVAASMQGSLLYGTDSIASIQPTRKSVMEMQRNRRS</sequence>
<comment type="caution">
    <text evidence="2">The sequence shown here is derived from an EMBL/GenBank/DDBJ whole genome shotgun (WGS) entry which is preliminary data.</text>
</comment>
<gene>
    <name evidence="2" type="ORF">GCM10023156_19860</name>
</gene>
<proteinExistence type="predicted"/>
<organism evidence="2 3">
    <name type="scientific">Novipirellula rosea</name>
    <dbReference type="NCBI Taxonomy" id="1031540"/>
    <lineage>
        <taxon>Bacteria</taxon>
        <taxon>Pseudomonadati</taxon>
        <taxon>Planctomycetota</taxon>
        <taxon>Planctomycetia</taxon>
        <taxon>Pirellulales</taxon>
        <taxon>Pirellulaceae</taxon>
        <taxon>Novipirellula</taxon>
    </lineage>
</organism>
<evidence type="ECO:0000313" key="3">
    <source>
        <dbReference type="Proteomes" id="UP001500840"/>
    </source>
</evidence>
<keyword evidence="3" id="KW-1185">Reference proteome</keyword>
<dbReference type="Pfam" id="PF20454">
    <property type="entry name" value="GpA_nuclease"/>
    <property type="match status" value="1"/>
</dbReference>